<sequence>MSESKGRIPLLDVLRGFAIMGTLGTNIWMFAHLGNVDYLFTYAHNEWWASIDVLIRYIVLFFVNGKLLGLLTILFGAGLALQYDKALRTNKRWPWPYLVTAGFLMLEGFLNYTLVMEYDILMSYALTAVLVAWIVKGGERAVKVGMWFAGSIHLMLIALLFLYSLGLYVNGGSLASDGAQMTEVIYRSGTWLEQLEFRLQYFAFFRTEAILVLPLNTFLFLVGFRLMRAGAFHPDERGRLIRRRMLRIGLGLGIPLNLLLFVPGGLFDFPLRYLFAPILSIGYIAVLARLSERFDRLAIWPMLGRVGKMALSCYVLQNLLASVVFYGWGLGLGGTTGSAGTVAAWLLICAMLVIFAKLWLGVFKLGPMEAVRKSVVGLIDREKKKQDPNSLST</sequence>
<feature type="transmembrane region" description="Helical" evidence="1">
    <location>
        <begin position="342"/>
        <end position="363"/>
    </location>
</feature>
<dbReference type="Pfam" id="PF04235">
    <property type="entry name" value="DUF418"/>
    <property type="match status" value="1"/>
</dbReference>
<feature type="transmembrane region" description="Helical" evidence="1">
    <location>
        <begin position="311"/>
        <end position="330"/>
    </location>
</feature>
<keyword evidence="1" id="KW-0812">Transmembrane</keyword>
<feature type="domain" description="DUF418" evidence="2">
    <location>
        <begin position="226"/>
        <end position="375"/>
    </location>
</feature>
<feature type="transmembrane region" description="Helical" evidence="1">
    <location>
        <begin position="93"/>
        <end position="112"/>
    </location>
</feature>
<feature type="transmembrane region" description="Helical" evidence="1">
    <location>
        <begin position="54"/>
        <end position="81"/>
    </location>
</feature>
<proteinExistence type="predicted"/>
<feature type="transmembrane region" description="Helical" evidence="1">
    <location>
        <begin position="12"/>
        <end position="34"/>
    </location>
</feature>
<accession>A0ABV8K665</accession>
<evidence type="ECO:0000313" key="3">
    <source>
        <dbReference type="EMBL" id="MFC4101482.1"/>
    </source>
</evidence>
<dbReference type="PANTHER" id="PTHR30590">
    <property type="entry name" value="INNER MEMBRANE PROTEIN"/>
    <property type="match status" value="1"/>
</dbReference>
<keyword evidence="1" id="KW-0472">Membrane</keyword>
<evidence type="ECO:0000259" key="2">
    <source>
        <dbReference type="Pfam" id="PF04235"/>
    </source>
</evidence>
<keyword evidence="4" id="KW-1185">Reference proteome</keyword>
<feature type="transmembrane region" description="Helical" evidence="1">
    <location>
        <begin position="118"/>
        <end position="135"/>
    </location>
</feature>
<feature type="transmembrane region" description="Helical" evidence="1">
    <location>
        <begin position="273"/>
        <end position="290"/>
    </location>
</feature>
<name>A0ABV8K665_9BACL</name>
<dbReference type="InterPro" id="IPR007349">
    <property type="entry name" value="DUF418"/>
</dbReference>
<reference evidence="4" key="1">
    <citation type="journal article" date="2019" name="Int. J. Syst. Evol. Microbiol.">
        <title>The Global Catalogue of Microorganisms (GCM) 10K type strain sequencing project: providing services to taxonomists for standard genome sequencing and annotation.</title>
        <authorList>
            <consortium name="The Broad Institute Genomics Platform"/>
            <consortium name="The Broad Institute Genome Sequencing Center for Infectious Disease"/>
            <person name="Wu L."/>
            <person name="Ma J."/>
        </authorList>
    </citation>
    <scope>NUCLEOTIDE SEQUENCE [LARGE SCALE GENOMIC DNA]</scope>
    <source>
        <strain evidence="4">IBRC-M 10987</strain>
    </source>
</reference>
<comment type="caution">
    <text evidence="3">The sequence shown here is derived from an EMBL/GenBank/DDBJ whole genome shotgun (WGS) entry which is preliminary data.</text>
</comment>
<keyword evidence="1" id="KW-1133">Transmembrane helix</keyword>
<dbReference type="EMBL" id="JBHSAM010000028">
    <property type="protein sequence ID" value="MFC4101482.1"/>
    <property type="molecule type" value="Genomic_DNA"/>
</dbReference>
<feature type="transmembrane region" description="Helical" evidence="1">
    <location>
        <begin position="201"/>
        <end position="224"/>
    </location>
</feature>
<evidence type="ECO:0000313" key="4">
    <source>
        <dbReference type="Proteomes" id="UP001595715"/>
    </source>
</evidence>
<organism evidence="3 4">
    <name type="scientific">Paenibacillus xanthanilyticus</name>
    <dbReference type="NCBI Taxonomy" id="1783531"/>
    <lineage>
        <taxon>Bacteria</taxon>
        <taxon>Bacillati</taxon>
        <taxon>Bacillota</taxon>
        <taxon>Bacilli</taxon>
        <taxon>Bacillales</taxon>
        <taxon>Paenibacillaceae</taxon>
        <taxon>Paenibacillus</taxon>
    </lineage>
</organism>
<dbReference type="Proteomes" id="UP001595715">
    <property type="component" value="Unassembled WGS sequence"/>
</dbReference>
<protein>
    <submittedName>
        <fullName evidence="3">DUF418 domain-containing protein</fullName>
    </submittedName>
</protein>
<feature type="transmembrane region" description="Helical" evidence="1">
    <location>
        <begin position="245"/>
        <end position="267"/>
    </location>
</feature>
<evidence type="ECO:0000256" key="1">
    <source>
        <dbReference type="SAM" id="Phobius"/>
    </source>
</evidence>
<dbReference type="PANTHER" id="PTHR30590:SF2">
    <property type="entry name" value="INNER MEMBRANE PROTEIN"/>
    <property type="match status" value="1"/>
</dbReference>
<dbReference type="InterPro" id="IPR052529">
    <property type="entry name" value="Bact_Transport_Assoc"/>
</dbReference>
<feature type="transmembrane region" description="Helical" evidence="1">
    <location>
        <begin position="147"/>
        <end position="169"/>
    </location>
</feature>
<dbReference type="RefSeq" id="WP_377720098.1">
    <property type="nucleotide sequence ID" value="NZ_JBHSAM010000028.1"/>
</dbReference>
<gene>
    <name evidence="3" type="ORF">ACFOZ8_17705</name>
</gene>